<evidence type="ECO:0000256" key="4">
    <source>
        <dbReference type="PIRSR" id="PIRSR602129-50"/>
    </source>
</evidence>
<feature type="modified residue" description="N6-(pyridoxal phosphate)lysine" evidence="4">
    <location>
        <position position="445"/>
    </location>
</feature>
<reference evidence="5 6" key="1">
    <citation type="journal article" date="2023" name="BMC Biol.">
        <title>The compact genome of the sponge Oopsacas minuta (Hexactinellida) is lacking key metazoan core genes.</title>
        <authorList>
            <person name="Santini S."/>
            <person name="Schenkelaars Q."/>
            <person name="Jourda C."/>
            <person name="Duchesne M."/>
            <person name="Belahbib H."/>
            <person name="Rocher C."/>
            <person name="Selva M."/>
            <person name="Riesgo A."/>
            <person name="Vervoort M."/>
            <person name="Leys S.P."/>
            <person name="Kodjabachian L."/>
            <person name="Le Bivic A."/>
            <person name="Borchiellini C."/>
            <person name="Claverie J.M."/>
            <person name="Renard E."/>
        </authorList>
    </citation>
    <scope>NUCLEOTIDE SEQUENCE [LARGE SCALE GENOMIC DNA]</scope>
    <source>
        <strain evidence="5">SPO-2</strain>
    </source>
</reference>
<dbReference type="InterPro" id="IPR015424">
    <property type="entry name" value="PyrdxlP-dep_Trfase"/>
</dbReference>
<dbReference type="EMBL" id="JAKMXF010000266">
    <property type="protein sequence ID" value="KAI6653661.1"/>
    <property type="molecule type" value="Genomic_DNA"/>
</dbReference>
<dbReference type="GO" id="GO:0019752">
    <property type="term" value="P:carboxylic acid metabolic process"/>
    <property type="evidence" value="ECO:0007669"/>
    <property type="project" value="InterPro"/>
</dbReference>
<dbReference type="GO" id="GO:0004180">
    <property type="term" value="F:carboxypeptidase activity"/>
    <property type="evidence" value="ECO:0007669"/>
    <property type="project" value="UniProtKB-KW"/>
</dbReference>
<dbReference type="SUPFAM" id="SSF53383">
    <property type="entry name" value="PLP-dependent transferases"/>
    <property type="match status" value="1"/>
</dbReference>
<evidence type="ECO:0000256" key="3">
    <source>
        <dbReference type="ARBA" id="ARBA00023239"/>
    </source>
</evidence>
<gene>
    <name evidence="5" type="ORF">LOD99_3556</name>
</gene>
<keyword evidence="2 4" id="KW-0663">Pyridoxal phosphate</keyword>
<dbReference type="Gene3D" id="3.40.640.10">
    <property type="entry name" value="Type I PLP-dependent aspartate aminotransferase-like (Major domain)"/>
    <property type="match status" value="1"/>
</dbReference>
<evidence type="ECO:0000313" key="6">
    <source>
        <dbReference type="Proteomes" id="UP001165289"/>
    </source>
</evidence>
<keyword evidence="5" id="KW-0121">Carboxypeptidase</keyword>
<dbReference type="AlphaFoldDB" id="A0AAV7JXL9"/>
<evidence type="ECO:0000313" key="5">
    <source>
        <dbReference type="EMBL" id="KAI6653661.1"/>
    </source>
</evidence>
<dbReference type="GO" id="GO:0016830">
    <property type="term" value="F:carbon-carbon lyase activity"/>
    <property type="evidence" value="ECO:0007669"/>
    <property type="project" value="InterPro"/>
</dbReference>
<keyword evidence="6" id="KW-1185">Reference proteome</keyword>
<evidence type="ECO:0000256" key="1">
    <source>
        <dbReference type="ARBA" id="ARBA00001933"/>
    </source>
</evidence>
<comment type="cofactor">
    <cofactor evidence="1 4">
        <name>pyridoxal 5'-phosphate</name>
        <dbReference type="ChEBI" id="CHEBI:597326"/>
    </cofactor>
</comment>
<dbReference type="PANTHER" id="PTHR42735:SF4">
    <property type="entry name" value="PYRIDOXAL PHOSPHATE-DEPENDENT DECARBOXYLASE FAMILY PROTEIN"/>
    <property type="match status" value="1"/>
</dbReference>
<proteinExistence type="predicted"/>
<keyword evidence="5" id="KW-0645">Protease</keyword>
<dbReference type="InterPro" id="IPR002129">
    <property type="entry name" value="PyrdxlP-dep_de-COase"/>
</dbReference>
<evidence type="ECO:0000256" key="2">
    <source>
        <dbReference type="ARBA" id="ARBA00022898"/>
    </source>
</evidence>
<name>A0AAV7JXL9_9METZ</name>
<comment type="caution">
    <text evidence="5">The sequence shown here is derived from an EMBL/GenBank/DDBJ whole genome shotgun (WGS) entry which is preliminary data.</text>
</comment>
<dbReference type="InterPro" id="IPR015421">
    <property type="entry name" value="PyrdxlP-dep_Trfase_major"/>
</dbReference>
<protein>
    <submittedName>
        <fullName evidence="5">Peptidase S10 serine carboxypeptidase</fullName>
    </submittedName>
</protein>
<dbReference type="Proteomes" id="UP001165289">
    <property type="component" value="Unassembled WGS sequence"/>
</dbReference>
<accession>A0AAV7JXL9</accession>
<dbReference type="GO" id="GO:0030170">
    <property type="term" value="F:pyridoxal phosphate binding"/>
    <property type="evidence" value="ECO:0007669"/>
    <property type="project" value="InterPro"/>
</dbReference>
<organism evidence="5 6">
    <name type="scientific">Oopsacas minuta</name>
    <dbReference type="NCBI Taxonomy" id="111878"/>
    <lineage>
        <taxon>Eukaryota</taxon>
        <taxon>Metazoa</taxon>
        <taxon>Porifera</taxon>
        <taxon>Hexactinellida</taxon>
        <taxon>Hexasterophora</taxon>
        <taxon>Lyssacinosida</taxon>
        <taxon>Leucopsacidae</taxon>
        <taxon>Oopsacas</taxon>
    </lineage>
</organism>
<sequence length="721" mass="81669">MYTPKKICNIYHKHKDVSDDTTRVAAWFLGPKGENEGILVNCIKDSIVHHAKFRATHYNKDDPEYITSDIKKDPKYKEAVKVFEKHLQDLRERLTFGVPFFTPRYQAHMLWDVAIPAVAGYVTAMLYNQNNVATEASTITSEIELEVGKDLCELMGFKTADGKADPWGHITSGGTVANIESLWVARNMKYMPLAIKTLLITDEKYKAARELKIAVWPKNVEKEFTSLYLDELLRLNPDLVMKFIGQIAEACFGDSEQESRDKVIKDLTPLTLQYLGYIEFAQKHGIIMRSPKVLVPASKHYSWPKGATLLGLGENGALGVKVDEYCRMDMNDLKEKISYCKRNNYTILMVVAVMGSTAEGSCDNLFGILGLRDFAHWEEMNYFIHVDAAWGGYVRTMLPDLKAPITLNTKALDDQYVPTLNISLHVQIQFRVMGFADSVTVDPHKAGYIPYPAGAICYRNGDFRYIINMGAPYIKSEDDLNMGTYGIEGSKPGAAPVAVWLTHRTIPLNNHGYGLILGQCMFSVKRFYCQWMMLAQKNDPFVISMIHPLPKIIIGPFLGKSEEYIKDYIKNNIIGKTNEEISNNPTSMNLLTEIGPDILINAFVFNYRKKDGTLNTDVNKVNELNGKLIDQYSMTSKPEEIKDIDILIMGNQYSSTTYEETLKRVSKELCYEVPKEEYSLKMINSTILNPWPTAYEFLTGITEAFKDGLIRIINEMNAAEP</sequence>
<dbReference type="Pfam" id="PF00282">
    <property type="entry name" value="Pyridoxal_deC"/>
    <property type="match status" value="1"/>
</dbReference>
<keyword evidence="3" id="KW-0456">Lyase</keyword>
<dbReference type="InterPro" id="IPR050477">
    <property type="entry name" value="GrpII_AminoAcid_Decarb"/>
</dbReference>
<dbReference type="PANTHER" id="PTHR42735">
    <property type="match status" value="1"/>
</dbReference>
<keyword evidence="5" id="KW-0378">Hydrolase</keyword>